<gene>
    <name evidence="1" type="ORF">CJN711_LOCUS23263</name>
</gene>
<dbReference type="EMBL" id="CAJNOV010010856">
    <property type="protein sequence ID" value="CAF1425588.1"/>
    <property type="molecule type" value="Genomic_DNA"/>
</dbReference>
<organism evidence="1 2">
    <name type="scientific">Rotaria magnacalcarata</name>
    <dbReference type="NCBI Taxonomy" id="392030"/>
    <lineage>
        <taxon>Eukaryota</taxon>
        <taxon>Metazoa</taxon>
        <taxon>Spiralia</taxon>
        <taxon>Gnathifera</taxon>
        <taxon>Rotifera</taxon>
        <taxon>Eurotatoria</taxon>
        <taxon>Bdelloidea</taxon>
        <taxon>Philodinida</taxon>
        <taxon>Philodinidae</taxon>
        <taxon>Rotaria</taxon>
    </lineage>
</organism>
<proteinExistence type="predicted"/>
<evidence type="ECO:0000313" key="2">
    <source>
        <dbReference type="Proteomes" id="UP000663855"/>
    </source>
</evidence>
<comment type="caution">
    <text evidence="1">The sequence shown here is derived from an EMBL/GenBank/DDBJ whole genome shotgun (WGS) entry which is preliminary data.</text>
</comment>
<sequence>MSTMSTSPLLSNRLNPFLSEVNFKKSCETVCTKAKRHDKNTVDNILFHDDPNKAFIEINKRAFIWYLAIGSMTNPISLYLRDLTPLISYPAKCPDYRLVFRDCCGMADIEYCPGKEFHGVVHLLPMKQMLYLDQIEHIYQRIIVNTIDYQQCFHLVYVYKMNLVEQQERPMNLPSERYIDLIVKGCEYFGVHTSYINRLKHEQPVIARKSPTTYEKINNVPDNVFFTNEDLLKHNGKYPAFSLWISVNGKILEYKGLPSNDHPDYANKKQFYEFVLSCLGGREVTYVISRSWYEPMYKLPLNDDDLTDEHRAFAEDMCVSCCLRSSGNSHESCWRPIGRLRKTSKNSQS</sequence>
<reference evidence="1" key="1">
    <citation type="submission" date="2021-02" db="EMBL/GenBank/DDBJ databases">
        <authorList>
            <person name="Nowell W R."/>
        </authorList>
    </citation>
    <scope>NUCLEOTIDE SEQUENCE</scope>
</reference>
<dbReference type="AlphaFoldDB" id="A0A815MSX9"/>
<dbReference type="Proteomes" id="UP000663855">
    <property type="component" value="Unassembled WGS sequence"/>
</dbReference>
<name>A0A815MSX9_9BILA</name>
<protein>
    <submittedName>
        <fullName evidence="1">Uncharacterized protein</fullName>
    </submittedName>
</protein>
<dbReference type="SUPFAM" id="SSF110857">
    <property type="entry name" value="Gamma-glutamyl cyclotransferase-like"/>
    <property type="match status" value="1"/>
</dbReference>
<dbReference type="CDD" id="cd06661">
    <property type="entry name" value="GGCT_like"/>
    <property type="match status" value="1"/>
</dbReference>
<dbReference type="InterPro" id="IPR036568">
    <property type="entry name" value="GGCT-like_sf"/>
</dbReference>
<evidence type="ECO:0000313" key="1">
    <source>
        <dbReference type="EMBL" id="CAF1425588.1"/>
    </source>
</evidence>
<dbReference type="Gene3D" id="3.10.490.10">
    <property type="entry name" value="Gamma-glutamyl cyclotransferase-like"/>
    <property type="match status" value="1"/>
</dbReference>
<dbReference type="InterPro" id="IPR013024">
    <property type="entry name" value="GGCT-like"/>
</dbReference>
<accession>A0A815MSX9</accession>